<dbReference type="InterPro" id="IPR000172">
    <property type="entry name" value="GMC_OxRdtase_N"/>
</dbReference>
<evidence type="ECO:0000256" key="4">
    <source>
        <dbReference type="ARBA" id="ARBA00022827"/>
    </source>
</evidence>
<comment type="cofactor">
    <cofactor evidence="1">
        <name>FAD</name>
        <dbReference type="ChEBI" id="CHEBI:57692"/>
    </cofactor>
</comment>
<dbReference type="InterPro" id="IPR036188">
    <property type="entry name" value="FAD/NAD-bd_sf"/>
</dbReference>
<evidence type="ECO:0000259" key="7">
    <source>
        <dbReference type="PROSITE" id="PS00624"/>
    </source>
</evidence>
<dbReference type="Gene3D" id="3.50.50.60">
    <property type="entry name" value="FAD/NAD(P)-binding domain"/>
    <property type="match status" value="1"/>
</dbReference>
<evidence type="ECO:0000256" key="3">
    <source>
        <dbReference type="ARBA" id="ARBA00022630"/>
    </source>
</evidence>
<sequence length="634" mass="70198">MCQMDGSCPAGADSLWTQPACHAPPGGGLGAVVFTNLLATLLQAQRHLVEPESYPPDVAVPDSEYDFVVVGGGSAGSVMASRLSEVPQWRVLLLEAGGNPSLVTEVPGLFYSAQNTDADWQYRTEPHEGMCLGYIDGHCSWPRGKVLGGSSTINAMVYIRGKKYDYDNWARSGNDGWSYDQVLPYFKKSEHMADEQVMKDNVTSVYHSVGGYLYVNKIENNNPVLRSFVEATREYGFQELKDFNANIEEGFGEYHMNIKDGRRWNVAKAFLGPARLRDNLHISRNSHVTKILIDPETKTAYGVQFKKEGVVYEVKARKEVILAAGAIGSPQLLMLSGIGPKTHLTEMGISPVVNDLNVGYNLQDHLVFIGQVVSINKSRSVPMDQNFYLNAAYNYLIHRTGPLSELGPMPAGGFFRTKNCDKSKPPNIQINFVYVSMNDTLLMNAYVSALGFTKEIGQKYLEIVAKSDVLLIYNTLNTPQSRGRLTLKSEDPFEHPAIFPAYLQHPDDVETIVDSVEVMREILSTRRMQEAEAEVLDLELAPCKDHMFDSREYWICAAKQMCSTLYHPVGTCKMGPSTDVESVVDPLLRVHGVANLRVVDASVMPTIVTGNTNAVVVMIAEKAADMVKEVWSIS</sequence>
<gene>
    <name evidence="8" type="ORF">PR048_003908</name>
</gene>
<evidence type="ECO:0000256" key="5">
    <source>
        <dbReference type="RuleBase" id="RU003968"/>
    </source>
</evidence>
<dbReference type="InterPro" id="IPR007867">
    <property type="entry name" value="GMC_OxRtase_C"/>
</dbReference>
<protein>
    <recommendedName>
        <fullName evidence="6 7">Glucose-methanol-choline oxidoreductase N-terminal domain-containing protein</fullName>
    </recommendedName>
</protein>
<name>A0ABQ9IPC5_9NEOP</name>
<reference evidence="8 9" key="1">
    <citation type="submission" date="2023-02" db="EMBL/GenBank/DDBJ databases">
        <title>LHISI_Scaffold_Assembly.</title>
        <authorList>
            <person name="Stuart O.P."/>
            <person name="Cleave R."/>
            <person name="Magrath M.J.L."/>
            <person name="Mikheyev A.S."/>
        </authorList>
    </citation>
    <scope>NUCLEOTIDE SEQUENCE [LARGE SCALE GENOMIC DNA]</scope>
    <source>
        <strain evidence="8">Daus_M_001</strain>
        <tissue evidence="8">Leg muscle</tissue>
    </source>
</reference>
<dbReference type="PANTHER" id="PTHR11552">
    <property type="entry name" value="GLUCOSE-METHANOL-CHOLINE GMC OXIDOREDUCTASE"/>
    <property type="match status" value="1"/>
</dbReference>
<dbReference type="SUPFAM" id="SSF51905">
    <property type="entry name" value="FAD/NAD(P)-binding domain"/>
    <property type="match status" value="1"/>
</dbReference>
<comment type="caution">
    <text evidence="8">The sequence shown here is derived from an EMBL/GenBank/DDBJ whole genome shotgun (WGS) entry which is preliminary data.</text>
</comment>
<comment type="similarity">
    <text evidence="2 5">Belongs to the GMC oxidoreductase family.</text>
</comment>
<accession>A0ABQ9IPC5</accession>
<keyword evidence="3 5" id="KW-0285">Flavoprotein</keyword>
<evidence type="ECO:0000256" key="2">
    <source>
        <dbReference type="ARBA" id="ARBA00010790"/>
    </source>
</evidence>
<dbReference type="Pfam" id="PF05199">
    <property type="entry name" value="GMC_oxred_C"/>
    <property type="match status" value="1"/>
</dbReference>
<evidence type="ECO:0000259" key="6">
    <source>
        <dbReference type="PROSITE" id="PS00623"/>
    </source>
</evidence>
<evidence type="ECO:0000256" key="1">
    <source>
        <dbReference type="ARBA" id="ARBA00001974"/>
    </source>
</evidence>
<dbReference type="PANTHER" id="PTHR11552:SF147">
    <property type="entry name" value="CHOLINE DEHYDROGENASE, MITOCHONDRIAL"/>
    <property type="match status" value="1"/>
</dbReference>
<dbReference type="InterPro" id="IPR012132">
    <property type="entry name" value="GMC_OxRdtase"/>
</dbReference>
<dbReference type="PROSITE" id="PS00623">
    <property type="entry name" value="GMC_OXRED_1"/>
    <property type="match status" value="1"/>
</dbReference>
<dbReference type="Proteomes" id="UP001159363">
    <property type="component" value="Chromosome 1"/>
</dbReference>
<proteinExistence type="inferred from homology"/>
<evidence type="ECO:0000313" key="9">
    <source>
        <dbReference type="Proteomes" id="UP001159363"/>
    </source>
</evidence>
<feature type="domain" description="Glucose-methanol-choline oxidoreductase N-terminal" evidence="7">
    <location>
        <begin position="325"/>
        <end position="339"/>
    </location>
</feature>
<keyword evidence="9" id="KW-1185">Reference proteome</keyword>
<dbReference type="SUPFAM" id="SSF54373">
    <property type="entry name" value="FAD-linked reductases, C-terminal domain"/>
    <property type="match status" value="1"/>
</dbReference>
<dbReference type="EMBL" id="JARBHB010000001">
    <property type="protein sequence ID" value="KAJ8898548.1"/>
    <property type="molecule type" value="Genomic_DNA"/>
</dbReference>
<dbReference type="Gene3D" id="3.30.560.10">
    <property type="entry name" value="Glucose Oxidase, domain 3"/>
    <property type="match status" value="1"/>
</dbReference>
<organism evidence="8 9">
    <name type="scientific">Dryococelus australis</name>
    <dbReference type="NCBI Taxonomy" id="614101"/>
    <lineage>
        <taxon>Eukaryota</taxon>
        <taxon>Metazoa</taxon>
        <taxon>Ecdysozoa</taxon>
        <taxon>Arthropoda</taxon>
        <taxon>Hexapoda</taxon>
        <taxon>Insecta</taxon>
        <taxon>Pterygota</taxon>
        <taxon>Neoptera</taxon>
        <taxon>Polyneoptera</taxon>
        <taxon>Phasmatodea</taxon>
        <taxon>Verophasmatodea</taxon>
        <taxon>Anareolatae</taxon>
        <taxon>Phasmatidae</taxon>
        <taxon>Eurycanthinae</taxon>
        <taxon>Dryococelus</taxon>
    </lineage>
</organism>
<dbReference type="PROSITE" id="PS00624">
    <property type="entry name" value="GMC_OXRED_2"/>
    <property type="match status" value="1"/>
</dbReference>
<dbReference type="Pfam" id="PF00732">
    <property type="entry name" value="GMC_oxred_N"/>
    <property type="match status" value="1"/>
</dbReference>
<evidence type="ECO:0000313" key="8">
    <source>
        <dbReference type="EMBL" id="KAJ8898548.1"/>
    </source>
</evidence>
<keyword evidence="4 5" id="KW-0274">FAD</keyword>
<feature type="domain" description="Glucose-methanol-choline oxidoreductase N-terminal" evidence="6">
    <location>
        <begin position="144"/>
        <end position="167"/>
    </location>
</feature>
<dbReference type="PIRSF" id="PIRSF000137">
    <property type="entry name" value="Alcohol_oxidase"/>
    <property type="match status" value="1"/>
</dbReference>